<dbReference type="SUPFAM" id="SSF50685">
    <property type="entry name" value="Barwin-like endoglucanases"/>
    <property type="match status" value="1"/>
</dbReference>
<organism evidence="2 3">
    <name type="scientific">Agrocybe chaxingu</name>
    <dbReference type="NCBI Taxonomy" id="84603"/>
    <lineage>
        <taxon>Eukaryota</taxon>
        <taxon>Fungi</taxon>
        <taxon>Dikarya</taxon>
        <taxon>Basidiomycota</taxon>
        <taxon>Agaricomycotina</taxon>
        <taxon>Agaricomycetes</taxon>
        <taxon>Agaricomycetidae</taxon>
        <taxon>Agaricales</taxon>
        <taxon>Agaricineae</taxon>
        <taxon>Strophariaceae</taxon>
        <taxon>Agrocybe</taxon>
    </lineage>
</organism>
<protein>
    <submittedName>
        <fullName evidence="2">Uncharacterized protein</fullName>
    </submittedName>
</protein>
<gene>
    <name evidence="2" type="ORF">NLJ89_g8569</name>
</gene>
<dbReference type="Proteomes" id="UP001148786">
    <property type="component" value="Unassembled WGS sequence"/>
</dbReference>
<dbReference type="EMBL" id="JANKHO010001182">
    <property type="protein sequence ID" value="KAJ3503134.1"/>
    <property type="molecule type" value="Genomic_DNA"/>
</dbReference>
<evidence type="ECO:0000313" key="2">
    <source>
        <dbReference type="EMBL" id="KAJ3503134.1"/>
    </source>
</evidence>
<feature type="signal peptide" evidence="1">
    <location>
        <begin position="1"/>
        <end position="23"/>
    </location>
</feature>
<keyword evidence="1" id="KW-0732">Signal</keyword>
<name>A0A9W8JV05_9AGAR</name>
<dbReference type="Gene3D" id="2.40.40.10">
    <property type="entry name" value="RlpA-like domain"/>
    <property type="match status" value="1"/>
</dbReference>
<reference evidence="2" key="1">
    <citation type="submission" date="2022-07" db="EMBL/GenBank/DDBJ databases">
        <title>Genome Sequence of Agrocybe chaxingu.</title>
        <authorList>
            <person name="Buettner E."/>
        </authorList>
    </citation>
    <scope>NUCLEOTIDE SEQUENCE</scope>
    <source>
        <strain evidence="2">MP-N11</strain>
    </source>
</reference>
<dbReference type="OrthoDB" id="623670at2759"/>
<evidence type="ECO:0000256" key="1">
    <source>
        <dbReference type="SAM" id="SignalP"/>
    </source>
</evidence>
<feature type="chain" id="PRO_5040961375" evidence="1">
    <location>
        <begin position="24"/>
        <end position="193"/>
    </location>
</feature>
<proteinExistence type="predicted"/>
<evidence type="ECO:0000313" key="3">
    <source>
        <dbReference type="Proteomes" id="UP001148786"/>
    </source>
</evidence>
<keyword evidence="3" id="KW-1185">Reference proteome</keyword>
<dbReference type="InterPro" id="IPR036908">
    <property type="entry name" value="RlpA-like_sf"/>
</dbReference>
<sequence length="193" mass="20825">MHSFGPSLSFLLSFLLLPRLLVAADLRAFTAREAALGDSASLTQVESAGGAPEPRALELELTARQPSGHAGSGASPNSLRRRHADLSGVLRGRSNTNTTAQDHDARAPNLLYPGRRAANARFSWFVTGIGACGRTNSPSDFVVALNKEQFDAGDHCFETVTITVRGKTTRAQIVDRVRLESFFYIYQALPEAP</sequence>
<accession>A0A9W8JV05</accession>
<dbReference type="AlphaFoldDB" id="A0A9W8JV05"/>
<comment type="caution">
    <text evidence="2">The sequence shown here is derived from an EMBL/GenBank/DDBJ whole genome shotgun (WGS) entry which is preliminary data.</text>
</comment>
<dbReference type="CDD" id="cd22191">
    <property type="entry name" value="DPBB_RlpA_EXP_N-like"/>
    <property type="match status" value="1"/>
</dbReference>